<feature type="region of interest" description="Disordered" evidence="1">
    <location>
        <begin position="344"/>
        <end position="365"/>
    </location>
</feature>
<keyword evidence="3" id="KW-1185">Reference proteome</keyword>
<dbReference type="KEGG" id="vg:6369812"/>
<protein>
    <submittedName>
        <fullName evidence="2">Uncharacterized protein</fullName>
    </submittedName>
</protein>
<evidence type="ECO:0000313" key="3">
    <source>
        <dbReference type="Proteomes" id="UP000001034"/>
    </source>
</evidence>
<organism evidence="2 3">
    <name type="scientific">Ralstonia phage phiRSL1</name>
    <dbReference type="NCBI Taxonomy" id="1980924"/>
    <lineage>
        <taxon>Viruses</taxon>
        <taxon>Duplodnaviria</taxon>
        <taxon>Heunggongvirae</taxon>
        <taxon>Uroviricota</taxon>
        <taxon>Caudoviricetes</taxon>
        <taxon>Mieseafarmvirus</taxon>
        <taxon>Mieseafarmvirus RSL1</taxon>
    </lineage>
</organism>
<feature type="compositionally biased region" description="Polar residues" evidence="1">
    <location>
        <begin position="344"/>
        <end position="356"/>
    </location>
</feature>
<dbReference type="RefSeq" id="YP_001950127.1">
    <property type="nucleotide sequence ID" value="NC_010811.2"/>
</dbReference>
<feature type="region of interest" description="Disordered" evidence="1">
    <location>
        <begin position="92"/>
        <end position="113"/>
    </location>
</feature>
<reference evidence="2 3" key="1">
    <citation type="journal article" date="2010" name="Virology">
        <title>A jumbo phage infecting the phytopathogen Ralstonia solanacearum defines a new lineage of the Myoviridae family.</title>
        <authorList>
            <person name="Yamada T."/>
            <person name="Satoh S."/>
            <person name="Ishikawa H."/>
            <person name="Fujiwara A."/>
            <person name="Kawasaki T."/>
            <person name="Fujie M."/>
            <person name="Ogata H."/>
        </authorList>
    </citation>
    <scope>NUCLEOTIDE SEQUENCE [LARGE SCALE GENOMIC DNA]</scope>
</reference>
<evidence type="ECO:0000256" key="1">
    <source>
        <dbReference type="SAM" id="MobiDB-lite"/>
    </source>
</evidence>
<dbReference type="GeneID" id="6369812"/>
<sequence length="365" mass="39981">MEQFQDQLDLLTPGSVWKKNANGRLSKVLHITNTALPERVQKQHPPQVIYADDTGAVYNSGLVDFFSRYAFHNIDPELEQRLDNLLQFSDDDEDDEDEEVVATSSDDSAPLALTKPEAEPNATTKRALVESNEIIGRRTKTLAEQLEEQLLEADASDENKPGELGIDFIMSAGENTRLTAEQLKNALVMYSQEPNKNLTLTQHRLLFSLGNGISLNALQSAFIPSEDSSTVDAFTISTPYYSDTVIWTEFMGVYPEVVHGAVYASVLVGTNDLGADADEIEEHTHHGGESDGATTASLLTPLELEQVIDDAKATEVVTDDLVTPQPQEVKVDVIELTLDTAQTSADTNLQVDQPQTEVPPPVAQS</sequence>
<accession>B2ZYH0</accession>
<proteinExistence type="predicted"/>
<dbReference type="EMBL" id="AB366653">
    <property type="protein sequence ID" value="BAG41697.1"/>
    <property type="molecule type" value="Genomic_DNA"/>
</dbReference>
<dbReference type="Proteomes" id="UP000001034">
    <property type="component" value="Segment"/>
</dbReference>
<evidence type="ECO:0000313" key="2">
    <source>
        <dbReference type="EMBL" id="BAG41697.1"/>
    </source>
</evidence>
<name>B2ZYH0_9CAUD</name>